<dbReference type="InterPro" id="IPR000073">
    <property type="entry name" value="AB_hydrolase_1"/>
</dbReference>
<organism evidence="2 3">
    <name type="scientific">Collybiopsis luxurians FD-317 M1</name>
    <dbReference type="NCBI Taxonomy" id="944289"/>
    <lineage>
        <taxon>Eukaryota</taxon>
        <taxon>Fungi</taxon>
        <taxon>Dikarya</taxon>
        <taxon>Basidiomycota</taxon>
        <taxon>Agaricomycotina</taxon>
        <taxon>Agaricomycetes</taxon>
        <taxon>Agaricomycetidae</taxon>
        <taxon>Agaricales</taxon>
        <taxon>Marasmiineae</taxon>
        <taxon>Omphalotaceae</taxon>
        <taxon>Collybiopsis</taxon>
        <taxon>Collybiopsis luxurians</taxon>
    </lineage>
</organism>
<dbReference type="EMBL" id="KN834856">
    <property type="protein sequence ID" value="KIK51732.1"/>
    <property type="molecule type" value="Genomic_DNA"/>
</dbReference>
<dbReference type="InterPro" id="IPR029058">
    <property type="entry name" value="AB_hydrolase_fold"/>
</dbReference>
<gene>
    <name evidence="2" type="ORF">GYMLUDRAFT_233869</name>
</gene>
<proteinExistence type="predicted"/>
<dbReference type="AlphaFoldDB" id="A0A0D0C1Q8"/>
<dbReference type="OrthoDB" id="94039at2759"/>
<protein>
    <recommendedName>
        <fullName evidence="1">AB hydrolase-1 domain-containing protein</fullName>
    </recommendedName>
</protein>
<evidence type="ECO:0000313" key="2">
    <source>
        <dbReference type="EMBL" id="KIK51732.1"/>
    </source>
</evidence>
<evidence type="ECO:0000259" key="1">
    <source>
        <dbReference type="Pfam" id="PF12697"/>
    </source>
</evidence>
<dbReference type="Proteomes" id="UP000053593">
    <property type="component" value="Unassembled WGS sequence"/>
</dbReference>
<name>A0A0D0C1Q8_9AGAR</name>
<evidence type="ECO:0000313" key="3">
    <source>
        <dbReference type="Proteomes" id="UP000053593"/>
    </source>
</evidence>
<dbReference type="SUPFAM" id="SSF53474">
    <property type="entry name" value="alpha/beta-Hydrolases"/>
    <property type="match status" value="1"/>
</dbReference>
<dbReference type="HOGENOM" id="CLU_032490_1_0_1"/>
<dbReference type="Gene3D" id="3.40.50.1820">
    <property type="entry name" value="alpha/beta hydrolase"/>
    <property type="match status" value="1"/>
</dbReference>
<keyword evidence="3" id="KW-1185">Reference proteome</keyword>
<reference evidence="2 3" key="1">
    <citation type="submission" date="2014-04" db="EMBL/GenBank/DDBJ databases">
        <title>Evolutionary Origins and Diversification of the Mycorrhizal Mutualists.</title>
        <authorList>
            <consortium name="DOE Joint Genome Institute"/>
            <consortium name="Mycorrhizal Genomics Consortium"/>
            <person name="Kohler A."/>
            <person name="Kuo A."/>
            <person name="Nagy L.G."/>
            <person name="Floudas D."/>
            <person name="Copeland A."/>
            <person name="Barry K.W."/>
            <person name="Cichocki N."/>
            <person name="Veneault-Fourrey C."/>
            <person name="LaButti K."/>
            <person name="Lindquist E.A."/>
            <person name="Lipzen A."/>
            <person name="Lundell T."/>
            <person name="Morin E."/>
            <person name="Murat C."/>
            <person name="Riley R."/>
            <person name="Ohm R."/>
            <person name="Sun H."/>
            <person name="Tunlid A."/>
            <person name="Henrissat B."/>
            <person name="Grigoriev I.V."/>
            <person name="Hibbett D.S."/>
            <person name="Martin F."/>
        </authorList>
    </citation>
    <scope>NUCLEOTIDE SEQUENCE [LARGE SCALE GENOMIC DNA]</scope>
    <source>
        <strain evidence="2 3">FD-317 M1</strain>
    </source>
</reference>
<dbReference type="Pfam" id="PF12697">
    <property type="entry name" value="Abhydrolase_6"/>
    <property type="match status" value="1"/>
</dbReference>
<sequence length="458" mass="51785">MDPLKLESMTPTLPLDIMNDPQVLPSLPRKPLWHDDPDIPYILSTHLIDAAPFRTCPEVAFLDQAMRAHAQMQAPGLEKKERQRIAKESSELMMEWRGKVLHSRDAAGKPEVYARSLWICMNRYVRKDVERTPRKRKGLTLFLAHAIGNNKETWEPFIRSLLKSRSGRDIEEVWAWDAVDNGDSALLNAGKLNFPSDWYDVARDLTHFLLHYIPPKVTSEELPVCLPRVSTAELQTRLHQGYTDRQVIVVGHSYAGNVCARACYTYPQLFAALVLIDPGILAKDEQNDKQLGLTIGQAAFARRDGWNSKEEALSSFRKSPFFVSWHPDALQLLIDHGLYSSPNQKPQTPDSEGVDTTWHLKMHPVYEALANVNAGGLTSDMYDKVPELSGRVYIKWVMPDVKNGGGMAGPKRSAILVNRRPGYTSHVNIPDTSHMIPLQKPEEVGELNHFFSPIPLFQ</sequence>
<accession>A0A0D0C1Q8</accession>
<feature type="domain" description="AB hydrolase-1" evidence="1">
    <location>
        <begin position="142"/>
        <end position="444"/>
    </location>
</feature>